<proteinExistence type="predicted"/>
<evidence type="ECO:0008006" key="3">
    <source>
        <dbReference type="Google" id="ProtNLM"/>
    </source>
</evidence>
<dbReference type="EMBL" id="RBIR01000002">
    <property type="protein sequence ID" value="RKR20448.1"/>
    <property type="molecule type" value="Genomic_DNA"/>
</dbReference>
<organism evidence="1 2">
    <name type="scientific">Arthrobacter oryzae</name>
    <dbReference type="NCBI Taxonomy" id="409290"/>
    <lineage>
        <taxon>Bacteria</taxon>
        <taxon>Bacillati</taxon>
        <taxon>Actinomycetota</taxon>
        <taxon>Actinomycetes</taxon>
        <taxon>Micrococcales</taxon>
        <taxon>Micrococcaceae</taxon>
        <taxon>Arthrobacter</taxon>
    </lineage>
</organism>
<reference evidence="1 2" key="1">
    <citation type="submission" date="2018-10" db="EMBL/GenBank/DDBJ databases">
        <title>Genomic Encyclopedia of Type Strains, Phase IV (KMG-IV): sequencing the most valuable type-strain genomes for metagenomic binning, comparative biology and taxonomic classification.</title>
        <authorList>
            <person name="Goeker M."/>
        </authorList>
    </citation>
    <scope>NUCLEOTIDE SEQUENCE [LARGE SCALE GENOMIC DNA]</scope>
    <source>
        <strain evidence="1 2">DSM 25586</strain>
    </source>
</reference>
<evidence type="ECO:0000313" key="1">
    <source>
        <dbReference type="EMBL" id="RKR20448.1"/>
    </source>
</evidence>
<dbReference type="Proteomes" id="UP000276055">
    <property type="component" value="Unassembled WGS sequence"/>
</dbReference>
<gene>
    <name evidence="1" type="ORF">C8D78_1083</name>
</gene>
<name>A0A495ETX6_9MICC</name>
<sequence length="283" mass="29386">MARRGSWRRRIVLLLTLAMVAGAIYTAVAFLQRSETLITERCTAVGSSGDDLAPDQAANASLITAVAVRRGLPARAASIALATSMQESKLRNIGHGDQAGPDSRGLFQQRPSQGWGTAAQVMDPYHASNAFYDALVEIAGYQSLDITDAAQQVQHSAYPGAYAQHEGMARAFASALSGQTAAGLDCSLRSPDAAGDPAVVADELTTALGNVGTSAAGRTLVVDAQGTEAWAVGQWAVANAKALAITSVEVDGRAWNRQSRDGWQPAQVPAGQVRVTVAATPGT</sequence>
<evidence type="ECO:0000313" key="2">
    <source>
        <dbReference type="Proteomes" id="UP000276055"/>
    </source>
</evidence>
<accession>A0A495ETX6</accession>
<dbReference type="AlphaFoldDB" id="A0A495ETX6"/>
<comment type="caution">
    <text evidence="1">The sequence shown here is derived from an EMBL/GenBank/DDBJ whole genome shotgun (WGS) entry which is preliminary data.</text>
</comment>
<protein>
    <recommendedName>
        <fullName evidence="3">Heavy metal transporter</fullName>
    </recommendedName>
</protein>
<dbReference type="RefSeq" id="WP_425266675.1">
    <property type="nucleotide sequence ID" value="NZ_RBIR01000002.1"/>
</dbReference>